<keyword evidence="1" id="KW-0732">Signal</keyword>
<dbReference type="OrthoDB" id="9809488at2"/>
<dbReference type="InterPro" id="IPR011055">
    <property type="entry name" value="Dup_hybrid_motif"/>
</dbReference>
<keyword evidence="6" id="KW-1185">Reference proteome</keyword>
<dbReference type="InterPro" id="IPR050570">
    <property type="entry name" value="Cell_wall_metabolism_enzyme"/>
</dbReference>
<evidence type="ECO:0000259" key="4">
    <source>
        <dbReference type="Pfam" id="PF24568"/>
    </source>
</evidence>
<evidence type="ECO:0000256" key="1">
    <source>
        <dbReference type="ARBA" id="ARBA00022729"/>
    </source>
</evidence>
<dbReference type="PANTHER" id="PTHR21666:SF270">
    <property type="entry name" value="MUREIN HYDROLASE ACTIVATOR ENVC"/>
    <property type="match status" value="1"/>
</dbReference>
<dbReference type="SUPFAM" id="SSF51261">
    <property type="entry name" value="Duplicated hybrid motif"/>
    <property type="match status" value="1"/>
</dbReference>
<organism evidence="5 6">
    <name type="scientific">Geosporobacter ferrireducens</name>
    <dbReference type="NCBI Taxonomy" id="1424294"/>
    <lineage>
        <taxon>Bacteria</taxon>
        <taxon>Bacillati</taxon>
        <taxon>Bacillota</taxon>
        <taxon>Clostridia</taxon>
        <taxon>Peptostreptococcales</taxon>
        <taxon>Thermotaleaceae</taxon>
        <taxon>Geosporobacter</taxon>
    </lineage>
</organism>
<dbReference type="KEGG" id="gfe:Gferi_20590"/>
<dbReference type="PANTHER" id="PTHR21666">
    <property type="entry name" value="PEPTIDASE-RELATED"/>
    <property type="match status" value="1"/>
</dbReference>
<dbReference type="InterPro" id="IPR057309">
    <property type="entry name" value="PcsB_CC"/>
</dbReference>
<evidence type="ECO:0000313" key="5">
    <source>
        <dbReference type="EMBL" id="AOT71722.1"/>
    </source>
</evidence>
<gene>
    <name evidence="5" type="ORF">Gferi_20590</name>
</gene>
<dbReference type="Gene3D" id="2.70.70.10">
    <property type="entry name" value="Glucose Permease (Domain IIA)"/>
    <property type="match status" value="1"/>
</dbReference>
<dbReference type="Gene3D" id="6.10.250.3150">
    <property type="match status" value="1"/>
</dbReference>
<dbReference type="STRING" id="1424294.Gferi_20590"/>
<feature type="domain" description="M23ase beta-sheet core" evidence="3">
    <location>
        <begin position="275"/>
        <end position="370"/>
    </location>
</feature>
<dbReference type="EMBL" id="CP017269">
    <property type="protein sequence ID" value="AOT71722.1"/>
    <property type="molecule type" value="Genomic_DNA"/>
</dbReference>
<feature type="coiled-coil region" evidence="2">
    <location>
        <begin position="158"/>
        <end position="241"/>
    </location>
</feature>
<evidence type="ECO:0000259" key="3">
    <source>
        <dbReference type="Pfam" id="PF01551"/>
    </source>
</evidence>
<keyword evidence="2" id="KW-0175">Coiled coil</keyword>
<dbReference type="InterPro" id="IPR016047">
    <property type="entry name" value="M23ase_b-sheet_dom"/>
</dbReference>
<accession>A0A1D8GLD8</accession>
<dbReference type="CDD" id="cd12797">
    <property type="entry name" value="M23_peptidase"/>
    <property type="match status" value="1"/>
</dbReference>
<sequence length="375" mass="42336">MKGNRIFLFLFTFVLILTFSLRVFAMDVTNEQKRLEQLNKQLKNQQTKLVQNKNQEKNLNTQIKVLDEKIDSTEKEIGQISTDITLTQRKISETKTELQLAEASIDDKKDVLNARLRVMYKNGNVGYAEVLLDSANIVELFSKLDMVQKIFNHDVDLLKYMKQQRDAVEIKKKTLETQQSKMVAMAKNMEVKQRDLEQSRGEISRAKAKLQQDNKQLEEQIDALNKEANQLIATIKKKQSKGEYVGGQMAWPAPGYTRVTSPFGNRIHPILKTKKMHTGIDIGIPSGKNVVAALDGTVIHADWLGGYGKTVMIDHGGGIVTLYAHNSSLLVKENDKVKRGDTISKAGSTGMSTGPHLHFEVRKNGEYVDPLPWVK</sequence>
<evidence type="ECO:0000313" key="6">
    <source>
        <dbReference type="Proteomes" id="UP000095743"/>
    </source>
</evidence>
<dbReference type="AlphaFoldDB" id="A0A1D8GLD8"/>
<evidence type="ECO:0000256" key="2">
    <source>
        <dbReference type="SAM" id="Coils"/>
    </source>
</evidence>
<proteinExistence type="predicted"/>
<feature type="domain" description="Peptidoglycan hydrolase PcsB coiled-coil" evidence="4">
    <location>
        <begin position="101"/>
        <end position="171"/>
    </location>
</feature>
<name>A0A1D8GLD8_9FIRM</name>
<protein>
    <submittedName>
        <fullName evidence="5">Uncharacterized protein</fullName>
    </submittedName>
</protein>
<dbReference type="FunFam" id="2.70.70.10:FF:000006">
    <property type="entry name" value="M23 family peptidase"/>
    <property type="match status" value="1"/>
</dbReference>
<dbReference type="Pfam" id="PF24568">
    <property type="entry name" value="CC_PcsB"/>
    <property type="match status" value="1"/>
</dbReference>
<reference evidence="5 6" key="1">
    <citation type="submission" date="2016-09" db="EMBL/GenBank/DDBJ databases">
        <title>Genomic analysis reveals versatility of anaerobic energy metabolism of Geosporobacter ferrireducens IRF9 of phylum Firmicutes.</title>
        <authorList>
            <person name="Kim S.-J."/>
        </authorList>
    </citation>
    <scope>NUCLEOTIDE SEQUENCE [LARGE SCALE GENOMIC DNA]</scope>
    <source>
        <strain evidence="5 6">IRF9</strain>
    </source>
</reference>
<dbReference type="Proteomes" id="UP000095743">
    <property type="component" value="Chromosome"/>
</dbReference>
<feature type="coiled-coil region" evidence="2">
    <location>
        <begin position="25"/>
        <end position="76"/>
    </location>
</feature>
<dbReference type="GO" id="GO:0004222">
    <property type="term" value="F:metalloendopeptidase activity"/>
    <property type="evidence" value="ECO:0007669"/>
    <property type="project" value="TreeGrafter"/>
</dbReference>
<dbReference type="RefSeq" id="WP_069979856.1">
    <property type="nucleotide sequence ID" value="NZ_CP017269.1"/>
</dbReference>
<dbReference type="Pfam" id="PF01551">
    <property type="entry name" value="Peptidase_M23"/>
    <property type="match status" value="1"/>
</dbReference>